<evidence type="ECO:0000256" key="11">
    <source>
        <dbReference type="ARBA" id="ARBA00042436"/>
    </source>
</evidence>
<proteinExistence type="inferred from homology"/>
<dbReference type="Gene3D" id="1.25.40.120">
    <property type="entry name" value="Protein prenylyltransferase"/>
    <property type="match status" value="1"/>
</dbReference>
<dbReference type="AlphaFoldDB" id="A0A9N8WBL7"/>
<evidence type="ECO:0000313" key="16">
    <source>
        <dbReference type="Proteomes" id="UP000789342"/>
    </source>
</evidence>
<gene>
    <name evidence="15" type="ORF">AMORRO_LOCUS2275</name>
</gene>
<reference evidence="15" key="1">
    <citation type="submission" date="2021-06" db="EMBL/GenBank/DDBJ databases">
        <authorList>
            <person name="Kallberg Y."/>
            <person name="Tangrot J."/>
            <person name="Rosling A."/>
        </authorList>
    </citation>
    <scope>NUCLEOTIDE SEQUENCE</scope>
    <source>
        <strain evidence="15">CL551</strain>
    </source>
</reference>
<keyword evidence="8" id="KW-0460">Magnesium</keyword>
<evidence type="ECO:0000256" key="6">
    <source>
        <dbReference type="ARBA" id="ARBA00022679"/>
    </source>
</evidence>
<dbReference type="Pfam" id="PF01239">
    <property type="entry name" value="PPTA"/>
    <property type="match status" value="5"/>
</dbReference>
<dbReference type="SUPFAM" id="SSF48439">
    <property type="entry name" value="Protein prenylyltransferase"/>
    <property type="match status" value="1"/>
</dbReference>
<evidence type="ECO:0000256" key="3">
    <source>
        <dbReference type="ARBA" id="ARBA00012700"/>
    </source>
</evidence>
<feature type="region of interest" description="Disordered" evidence="14">
    <location>
        <begin position="1"/>
        <end position="23"/>
    </location>
</feature>
<organism evidence="15 16">
    <name type="scientific">Acaulospora morrowiae</name>
    <dbReference type="NCBI Taxonomy" id="94023"/>
    <lineage>
        <taxon>Eukaryota</taxon>
        <taxon>Fungi</taxon>
        <taxon>Fungi incertae sedis</taxon>
        <taxon>Mucoromycota</taxon>
        <taxon>Glomeromycotina</taxon>
        <taxon>Glomeromycetes</taxon>
        <taxon>Diversisporales</taxon>
        <taxon>Acaulosporaceae</taxon>
        <taxon>Acaulospora</taxon>
    </lineage>
</organism>
<dbReference type="PANTHER" id="PTHR11129">
    <property type="entry name" value="PROTEIN FARNESYLTRANSFERASE ALPHA SUBUNIT/RAB GERANYLGERANYL TRANSFERASE ALPHA SUBUNIT"/>
    <property type="match status" value="1"/>
</dbReference>
<dbReference type="GO" id="GO:0005953">
    <property type="term" value="C:CAAX-protein geranylgeranyltransferase complex"/>
    <property type="evidence" value="ECO:0007669"/>
    <property type="project" value="TreeGrafter"/>
</dbReference>
<comment type="cofactor">
    <cofactor evidence="1">
        <name>Mg(2+)</name>
        <dbReference type="ChEBI" id="CHEBI:18420"/>
    </cofactor>
</comment>
<dbReference type="GO" id="GO:0004660">
    <property type="term" value="F:protein farnesyltransferase activity"/>
    <property type="evidence" value="ECO:0007669"/>
    <property type="project" value="UniProtKB-EC"/>
</dbReference>
<protein>
    <recommendedName>
        <fullName evidence="9">Protein farnesyltransferase/geranylgeranyltransferase type-1 subunit alpha</fullName>
        <ecNumber evidence="4">2.5.1.58</ecNumber>
        <ecNumber evidence="3">2.5.1.59</ecNumber>
    </recommendedName>
    <alternativeName>
        <fullName evidence="12">CAAX farnesyltransferase subunit alpha</fullName>
    </alternativeName>
    <alternativeName>
        <fullName evidence="11">FTase-alpha</fullName>
    </alternativeName>
    <alternativeName>
        <fullName evidence="10">Ras proteins prenyltransferase subunit alpha</fullName>
    </alternativeName>
    <alternativeName>
        <fullName evidence="13">Type I protein geranyl-geranyltransferase subunit alpha</fullName>
    </alternativeName>
</protein>
<evidence type="ECO:0000256" key="4">
    <source>
        <dbReference type="ARBA" id="ARBA00012702"/>
    </source>
</evidence>
<evidence type="ECO:0000256" key="7">
    <source>
        <dbReference type="ARBA" id="ARBA00022737"/>
    </source>
</evidence>
<accession>A0A9N8WBL7</accession>
<dbReference type="GO" id="GO:0005965">
    <property type="term" value="C:protein farnesyltransferase complex"/>
    <property type="evidence" value="ECO:0007669"/>
    <property type="project" value="TreeGrafter"/>
</dbReference>
<evidence type="ECO:0000256" key="5">
    <source>
        <dbReference type="ARBA" id="ARBA00022602"/>
    </source>
</evidence>
<evidence type="ECO:0000256" key="2">
    <source>
        <dbReference type="ARBA" id="ARBA00006734"/>
    </source>
</evidence>
<dbReference type="PANTHER" id="PTHR11129:SF1">
    <property type="entry name" value="PROTEIN FARNESYLTRANSFERASE_GERANYLGERANYLTRANSFERASE TYPE-1 SUBUNIT ALPHA"/>
    <property type="match status" value="1"/>
</dbReference>
<evidence type="ECO:0000256" key="8">
    <source>
        <dbReference type="ARBA" id="ARBA00022842"/>
    </source>
</evidence>
<evidence type="ECO:0000313" key="15">
    <source>
        <dbReference type="EMBL" id="CAG8480303.1"/>
    </source>
</evidence>
<evidence type="ECO:0000256" key="10">
    <source>
        <dbReference type="ARBA" id="ARBA00041392"/>
    </source>
</evidence>
<keyword evidence="7" id="KW-0677">Repeat</keyword>
<sequence>MSSYLEANWDDLTPVPQDDGPEPLAPISYEPEYVKAMDYFRAVALKDERSERALSLTEAIIKHNPAHYTVWHYRQQLLTSLNKDLYEELNFITDQVQNNPKNYQLWHHRQIIIEKLGDSSRELPFIEEVLSNDSKNYHAWTYRQWVIKTYNLWDGELSFVDKLLEDDVRNNSAWNQRYFVIFFNPTKPTEEVLAQEIQYAITKIMLAPNNISPWNYVKGIISKSNEQDISVLEELCKDFEKQDIISPHALGCLVDIYESRAKAGSTEDKELAIKKNSTIPYVTNIGTTGSKFCAPFNKDIYYERVGY</sequence>
<evidence type="ECO:0000256" key="12">
    <source>
        <dbReference type="ARBA" id="ARBA00043086"/>
    </source>
</evidence>
<dbReference type="EC" id="2.5.1.59" evidence="3"/>
<evidence type="ECO:0000256" key="14">
    <source>
        <dbReference type="SAM" id="MobiDB-lite"/>
    </source>
</evidence>
<dbReference type="EMBL" id="CAJVPV010000941">
    <property type="protein sequence ID" value="CAG8480303.1"/>
    <property type="molecule type" value="Genomic_DNA"/>
</dbReference>
<comment type="caution">
    <text evidence="15">The sequence shown here is derived from an EMBL/GenBank/DDBJ whole genome shotgun (WGS) entry which is preliminary data.</text>
</comment>
<evidence type="ECO:0000256" key="1">
    <source>
        <dbReference type="ARBA" id="ARBA00001946"/>
    </source>
</evidence>
<dbReference type="Proteomes" id="UP000789342">
    <property type="component" value="Unassembled WGS sequence"/>
</dbReference>
<keyword evidence="6" id="KW-0808">Transferase</keyword>
<name>A0A9N8WBL7_9GLOM</name>
<comment type="similarity">
    <text evidence="2">Belongs to the protein prenyltransferase subunit alpha family.</text>
</comment>
<dbReference type="InterPro" id="IPR002088">
    <property type="entry name" value="Prenyl_trans_a"/>
</dbReference>
<keyword evidence="5" id="KW-0637">Prenyltransferase</keyword>
<keyword evidence="16" id="KW-1185">Reference proteome</keyword>
<evidence type="ECO:0000256" key="13">
    <source>
        <dbReference type="ARBA" id="ARBA00043219"/>
    </source>
</evidence>
<dbReference type="OrthoDB" id="10255768at2759"/>
<dbReference type="EC" id="2.5.1.58" evidence="4"/>
<dbReference type="GO" id="GO:0004662">
    <property type="term" value="F:CAAX-protein geranylgeranyltransferase activity"/>
    <property type="evidence" value="ECO:0007669"/>
    <property type="project" value="UniProtKB-EC"/>
</dbReference>
<evidence type="ECO:0000256" key="9">
    <source>
        <dbReference type="ARBA" id="ARBA00040965"/>
    </source>
</evidence>
<dbReference type="PROSITE" id="PS51147">
    <property type="entry name" value="PFTA"/>
    <property type="match status" value="5"/>
</dbReference>